<name>A0A9J6FYM2_HAELO</name>
<dbReference type="AlphaFoldDB" id="A0A9J6FYM2"/>
<keyword evidence="2" id="KW-1185">Reference proteome</keyword>
<reference evidence="1 2" key="1">
    <citation type="journal article" date="2020" name="Cell">
        <title>Large-Scale Comparative Analyses of Tick Genomes Elucidate Their Genetic Diversity and Vector Capacities.</title>
        <authorList>
            <consortium name="Tick Genome and Microbiome Consortium (TIGMIC)"/>
            <person name="Jia N."/>
            <person name="Wang J."/>
            <person name="Shi W."/>
            <person name="Du L."/>
            <person name="Sun Y."/>
            <person name="Zhan W."/>
            <person name="Jiang J.F."/>
            <person name="Wang Q."/>
            <person name="Zhang B."/>
            <person name="Ji P."/>
            <person name="Bell-Sakyi L."/>
            <person name="Cui X.M."/>
            <person name="Yuan T.T."/>
            <person name="Jiang B.G."/>
            <person name="Yang W.F."/>
            <person name="Lam T.T."/>
            <person name="Chang Q.C."/>
            <person name="Ding S.J."/>
            <person name="Wang X.J."/>
            <person name="Zhu J.G."/>
            <person name="Ruan X.D."/>
            <person name="Zhao L."/>
            <person name="Wei J.T."/>
            <person name="Ye R.Z."/>
            <person name="Que T.C."/>
            <person name="Du C.H."/>
            <person name="Zhou Y.H."/>
            <person name="Cheng J.X."/>
            <person name="Dai P.F."/>
            <person name="Guo W.B."/>
            <person name="Han X.H."/>
            <person name="Huang E.J."/>
            <person name="Li L.F."/>
            <person name="Wei W."/>
            <person name="Gao Y.C."/>
            <person name="Liu J.Z."/>
            <person name="Shao H.Z."/>
            <person name="Wang X."/>
            <person name="Wang C.C."/>
            <person name="Yang T.C."/>
            <person name="Huo Q.B."/>
            <person name="Li W."/>
            <person name="Chen H.Y."/>
            <person name="Chen S.E."/>
            <person name="Zhou L.G."/>
            <person name="Ni X.B."/>
            <person name="Tian J.H."/>
            <person name="Sheng Y."/>
            <person name="Liu T."/>
            <person name="Pan Y.S."/>
            <person name="Xia L.Y."/>
            <person name="Li J."/>
            <person name="Zhao F."/>
            <person name="Cao W.C."/>
        </authorList>
    </citation>
    <scope>NUCLEOTIDE SEQUENCE [LARGE SCALE GENOMIC DNA]</scope>
    <source>
        <strain evidence="1">HaeL-2018</strain>
    </source>
</reference>
<sequence>MSFDARSVNRTLLHLGPGVPQRANSRGPSARPDRNLEIACRAATHGMFLALGVSFRGLHDGFRLAPGSNRPDGSAGHAAESVCARDAPANPTRALHCLRIDGAGPFFEQQEGRLPFRGAPSFLAQSALRYVDPVAMPRYISVQAGLLVIHVPRGILRVGARCTQWMLEKLATFCRLTSVRLHVEAQAMYGQHWPAVLYIRLLGPRCSESAGRTEGSLAFRTAYLSGGLSAGPGRSRGTGFHQP</sequence>
<evidence type="ECO:0000313" key="1">
    <source>
        <dbReference type="EMBL" id="KAH9368165.1"/>
    </source>
</evidence>
<gene>
    <name evidence="1" type="ORF">HPB48_000419</name>
</gene>
<dbReference type="EMBL" id="JABSTR010000004">
    <property type="protein sequence ID" value="KAH9368165.1"/>
    <property type="molecule type" value="Genomic_DNA"/>
</dbReference>
<accession>A0A9J6FYM2</accession>
<comment type="caution">
    <text evidence="1">The sequence shown here is derived from an EMBL/GenBank/DDBJ whole genome shotgun (WGS) entry which is preliminary data.</text>
</comment>
<protein>
    <submittedName>
        <fullName evidence="1">Uncharacterized protein</fullName>
    </submittedName>
</protein>
<dbReference type="VEuPathDB" id="VectorBase:HLOH_045566"/>
<evidence type="ECO:0000313" key="2">
    <source>
        <dbReference type="Proteomes" id="UP000821853"/>
    </source>
</evidence>
<proteinExistence type="predicted"/>
<organism evidence="1 2">
    <name type="scientific">Haemaphysalis longicornis</name>
    <name type="common">Bush tick</name>
    <dbReference type="NCBI Taxonomy" id="44386"/>
    <lineage>
        <taxon>Eukaryota</taxon>
        <taxon>Metazoa</taxon>
        <taxon>Ecdysozoa</taxon>
        <taxon>Arthropoda</taxon>
        <taxon>Chelicerata</taxon>
        <taxon>Arachnida</taxon>
        <taxon>Acari</taxon>
        <taxon>Parasitiformes</taxon>
        <taxon>Ixodida</taxon>
        <taxon>Ixodoidea</taxon>
        <taxon>Ixodidae</taxon>
        <taxon>Haemaphysalinae</taxon>
        <taxon>Haemaphysalis</taxon>
    </lineage>
</organism>
<dbReference type="Proteomes" id="UP000821853">
    <property type="component" value="Chromosome 2"/>
</dbReference>